<gene>
    <name evidence="2" type="ORF">ROA7745_01425</name>
</gene>
<organism evidence="2 3">
    <name type="scientific">Roseovarius aestuarii</name>
    <dbReference type="NCBI Taxonomy" id="475083"/>
    <lineage>
        <taxon>Bacteria</taxon>
        <taxon>Pseudomonadati</taxon>
        <taxon>Pseudomonadota</taxon>
        <taxon>Alphaproteobacteria</taxon>
        <taxon>Rhodobacterales</taxon>
        <taxon>Roseobacteraceae</taxon>
        <taxon>Roseovarius</taxon>
    </lineage>
</organism>
<evidence type="ECO:0000313" key="3">
    <source>
        <dbReference type="Proteomes" id="UP000193224"/>
    </source>
</evidence>
<evidence type="ECO:0000313" key="2">
    <source>
        <dbReference type="EMBL" id="SMC11610.1"/>
    </source>
</evidence>
<dbReference type="Gene3D" id="3.30.70.100">
    <property type="match status" value="1"/>
</dbReference>
<dbReference type="Pfam" id="PF07045">
    <property type="entry name" value="DUF1330"/>
    <property type="match status" value="1"/>
</dbReference>
<dbReference type="SUPFAM" id="SSF54909">
    <property type="entry name" value="Dimeric alpha+beta barrel"/>
    <property type="match status" value="1"/>
</dbReference>
<reference evidence="2 3" key="1">
    <citation type="submission" date="2017-03" db="EMBL/GenBank/DDBJ databases">
        <authorList>
            <person name="Afonso C.L."/>
            <person name="Miller P.J."/>
            <person name="Scott M.A."/>
            <person name="Spackman E."/>
            <person name="Goraichik I."/>
            <person name="Dimitrov K.M."/>
            <person name="Suarez D.L."/>
            <person name="Swayne D.E."/>
        </authorList>
    </citation>
    <scope>NUCLEOTIDE SEQUENCE [LARGE SCALE GENOMIC DNA]</scope>
    <source>
        <strain evidence="2 3">CECT 7745</strain>
    </source>
</reference>
<evidence type="ECO:0000259" key="1">
    <source>
        <dbReference type="Pfam" id="PF07045"/>
    </source>
</evidence>
<dbReference type="RefSeq" id="WP_085799580.1">
    <property type="nucleotide sequence ID" value="NZ_FWXB01000004.1"/>
</dbReference>
<dbReference type="OrthoDB" id="9806380at2"/>
<dbReference type="EMBL" id="FWXB01000004">
    <property type="protein sequence ID" value="SMC11610.1"/>
    <property type="molecule type" value="Genomic_DNA"/>
</dbReference>
<sequence>MAALWIARVDVSDAELYGKYIEVASVVIPDHGGEFIARGGRIEQLEGQGRARNVVARFPSVDAAQAAYNDPRYQEAVVWAKEAADREIVVVETTD</sequence>
<dbReference type="InterPro" id="IPR010753">
    <property type="entry name" value="DUF1330"/>
</dbReference>
<proteinExistence type="predicted"/>
<dbReference type="Proteomes" id="UP000193224">
    <property type="component" value="Unassembled WGS sequence"/>
</dbReference>
<feature type="domain" description="DUF1330" evidence="1">
    <location>
        <begin position="3"/>
        <end position="93"/>
    </location>
</feature>
<dbReference type="InterPro" id="IPR011008">
    <property type="entry name" value="Dimeric_a/b-barrel"/>
</dbReference>
<protein>
    <recommendedName>
        <fullName evidence="1">DUF1330 domain-containing protein</fullName>
    </recommendedName>
</protein>
<dbReference type="PANTHER" id="PTHR41521:SF4">
    <property type="entry name" value="BLR0684 PROTEIN"/>
    <property type="match status" value="1"/>
</dbReference>
<keyword evidence="3" id="KW-1185">Reference proteome</keyword>
<dbReference type="AlphaFoldDB" id="A0A1X7BPX9"/>
<name>A0A1X7BPX9_9RHOB</name>
<dbReference type="PANTHER" id="PTHR41521">
    <property type="match status" value="1"/>
</dbReference>
<accession>A0A1X7BPX9</accession>